<dbReference type="SUPFAM" id="SSF54495">
    <property type="entry name" value="UBC-like"/>
    <property type="match status" value="1"/>
</dbReference>
<keyword evidence="4" id="KW-0547">Nucleotide-binding</keyword>
<evidence type="ECO:0000259" key="5">
    <source>
        <dbReference type="PROSITE" id="PS50127"/>
    </source>
</evidence>
<evidence type="ECO:0000256" key="4">
    <source>
        <dbReference type="RuleBase" id="RU362109"/>
    </source>
</evidence>
<dbReference type="GO" id="GO:0005524">
    <property type="term" value="F:ATP binding"/>
    <property type="evidence" value="ECO:0007669"/>
    <property type="project" value="UniProtKB-UniRule"/>
</dbReference>
<dbReference type="EMBL" id="HBEZ01053954">
    <property type="protein sequence ID" value="CAD8656244.1"/>
    <property type="molecule type" value="Transcribed_RNA"/>
</dbReference>
<organism evidence="6">
    <name type="scientific">Cryptomonas curvata</name>
    <dbReference type="NCBI Taxonomy" id="233186"/>
    <lineage>
        <taxon>Eukaryota</taxon>
        <taxon>Cryptophyceae</taxon>
        <taxon>Cryptomonadales</taxon>
        <taxon>Cryptomonadaceae</taxon>
        <taxon>Cryptomonas</taxon>
    </lineage>
</organism>
<proteinExistence type="inferred from homology"/>
<gene>
    <name evidence="6" type="ORF">CCUR1050_LOCUS29619</name>
</gene>
<dbReference type="PANTHER" id="PTHR24067">
    <property type="entry name" value="UBIQUITIN-CONJUGATING ENZYME E2"/>
    <property type="match status" value="1"/>
</dbReference>
<dbReference type="InterPro" id="IPR050113">
    <property type="entry name" value="Ub_conjugating_enzyme"/>
</dbReference>
<keyword evidence="1" id="KW-0808">Transferase</keyword>
<sequence length="154" mass="17192">MAQNAATLRLMSDLREMQKDAPEGASAAPMNEDNIFVWTATIFGPADTPWEGGIFSLRMTFCDQYPDKPPKVRFTTKVFHPNVYQDGTLCLDIIQNKWSPSYTVSSVLTSIQSLLTDPNCGSPANPEAAELYLQDRKAYNRRVRRLTEESLGAA</sequence>
<keyword evidence="2 4" id="KW-0833">Ubl conjugation pathway</keyword>
<evidence type="ECO:0000256" key="2">
    <source>
        <dbReference type="ARBA" id="ARBA00022786"/>
    </source>
</evidence>
<dbReference type="Gene3D" id="3.10.110.10">
    <property type="entry name" value="Ubiquitin Conjugating Enzyme"/>
    <property type="match status" value="1"/>
</dbReference>
<comment type="similarity">
    <text evidence="4">Belongs to the ubiquitin-conjugating enzyme family.</text>
</comment>
<dbReference type="FunFam" id="3.10.110.10:FF:000090">
    <property type="entry name" value="Ubiquitin-conjugating enzyme E2-17 kDa"/>
    <property type="match status" value="1"/>
</dbReference>
<accession>A0A7S0N0K5</accession>
<dbReference type="SMART" id="SM00212">
    <property type="entry name" value="UBCc"/>
    <property type="match status" value="1"/>
</dbReference>
<protein>
    <recommendedName>
        <fullName evidence="5">UBC core domain-containing protein</fullName>
    </recommendedName>
</protein>
<evidence type="ECO:0000256" key="1">
    <source>
        <dbReference type="ARBA" id="ARBA00022679"/>
    </source>
</evidence>
<name>A0A7S0N0K5_9CRYP</name>
<dbReference type="GO" id="GO:0016740">
    <property type="term" value="F:transferase activity"/>
    <property type="evidence" value="ECO:0007669"/>
    <property type="project" value="UniProtKB-KW"/>
</dbReference>
<dbReference type="InterPro" id="IPR000608">
    <property type="entry name" value="UBC"/>
</dbReference>
<evidence type="ECO:0000256" key="3">
    <source>
        <dbReference type="PROSITE-ProRule" id="PRU10133"/>
    </source>
</evidence>
<dbReference type="AlphaFoldDB" id="A0A7S0N0K5"/>
<feature type="active site" description="Glycyl thioester intermediate" evidence="3">
    <location>
        <position position="90"/>
    </location>
</feature>
<dbReference type="InterPro" id="IPR016135">
    <property type="entry name" value="UBQ-conjugating_enzyme/RWD"/>
</dbReference>
<evidence type="ECO:0000313" key="6">
    <source>
        <dbReference type="EMBL" id="CAD8656244.1"/>
    </source>
</evidence>
<keyword evidence="4" id="KW-0067">ATP-binding</keyword>
<feature type="domain" description="UBC core" evidence="5">
    <location>
        <begin position="5"/>
        <end position="152"/>
    </location>
</feature>
<dbReference type="PROSITE" id="PS00183">
    <property type="entry name" value="UBC_1"/>
    <property type="match status" value="1"/>
</dbReference>
<dbReference type="Pfam" id="PF00179">
    <property type="entry name" value="UQ_con"/>
    <property type="match status" value="1"/>
</dbReference>
<dbReference type="CDD" id="cd23790">
    <property type="entry name" value="UBCc_UBE2A_2B"/>
    <property type="match status" value="1"/>
</dbReference>
<reference evidence="6" key="1">
    <citation type="submission" date="2021-01" db="EMBL/GenBank/DDBJ databases">
        <authorList>
            <person name="Corre E."/>
            <person name="Pelletier E."/>
            <person name="Niang G."/>
            <person name="Scheremetjew M."/>
            <person name="Finn R."/>
            <person name="Kale V."/>
            <person name="Holt S."/>
            <person name="Cochrane G."/>
            <person name="Meng A."/>
            <person name="Brown T."/>
            <person name="Cohen L."/>
        </authorList>
    </citation>
    <scope>NUCLEOTIDE SEQUENCE</scope>
    <source>
        <strain evidence="6">CCAP979/52</strain>
    </source>
</reference>
<dbReference type="InterPro" id="IPR023313">
    <property type="entry name" value="UBQ-conjugating_AS"/>
</dbReference>
<dbReference type="PROSITE" id="PS50127">
    <property type="entry name" value="UBC_2"/>
    <property type="match status" value="1"/>
</dbReference>